<dbReference type="InterPro" id="IPR036237">
    <property type="entry name" value="Xyl_isomerase-like_sf"/>
</dbReference>
<protein>
    <submittedName>
        <fullName evidence="3">TIM barrel protein</fullName>
    </submittedName>
</protein>
<keyword evidence="1" id="KW-0413">Isomerase</keyword>
<dbReference type="SUPFAM" id="SSF51658">
    <property type="entry name" value="Xylose isomerase-like"/>
    <property type="match status" value="1"/>
</dbReference>
<dbReference type="InterPro" id="IPR026040">
    <property type="entry name" value="HyI-like"/>
</dbReference>
<sequence length="315" mass="33164">MPRLGRRDQLTTAGPHEPVTAASVAAEEIRRFRRASVATASLARSDMRFDVNLSILFTELPLLERPAAARAAGFGAVELWWPFPGPEPADREVDALLRALGDAGVHLAGLNFDAGDMAAGERGLLSRPDGSARFRANIDVAVGIAEATGCRVLNALYGNRVPGLDPHAQDDLAATNLGLAAEAARRCDATVVVEALNSSENPGYPLTSTDAALSVIDRVREQAGTGNVAFLADLYHLARMGEDPIAVIERHAAYFGHVQIADVPGRGRPGTGDLPFGDVFAALDASGYAGFVGLEYRPAGPSADSFGWLPTKENA</sequence>
<gene>
    <name evidence="3" type="ORF">GCM10023191_089910</name>
</gene>
<dbReference type="InterPro" id="IPR050417">
    <property type="entry name" value="Sugar_Epim/Isomerase"/>
</dbReference>
<dbReference type="Pfam" id="PF01261">
    <property type="entry name" value="AP_endonuc_2"/>
    <property type="match status" value="1"/>
</dbReference>
<accession>A0ABP8R3P4</accession>
<evidence type="ECO:0000313" key="3">
    <source>
        <dbReference type="EMBL" id="GAA4517456.1"/>
    </source>
</evidence>
<proteinExistence type="predicted"/>
<name>A0ABP8R3P4_9ACTN</name>
<organism evidence="3 4">
    <name type="scientific">Actinoallomurus oryzae</name>
    <dbReference type="NCBI Taxonomy" id="502180"/>
    <lineage>
        <taxon>Bacteria</taxon>
        <taxon>Bacillati</taxon>
        <taxon>Actinomycetota</taxon>
        <taxon>Actinomycetes</taxon>
        <taxon>Streptosporangiales</taxon>
        <taxon>Thermomonosporaceae</taxon>
        <taxon>Actinoallomurus</taxon>
    </lineage>
</organism>
<comment type="caution">
    <text evidence="3">The sequence shown here is derived from an EMBL/GenBank/DDBJ whole genome shotgun (WGS) entry which is preliminary data.</text>
</comment>
<dbReference type="PANTHER" id="PTHR43489">
    <property type="entry name" value="ISOMERASE"/>
    <property type="match status" value="1"/>
</dbReference>
<dbReference type="InterPro" id="IPR013022">
    <property type="entry name" value="Xyl_isomerase-like_TIM-brl"/>
</dbReference>
<feature type="domain" description="Xylose isomerase-like TIM barrel" evidence="2">
    <location>
        <begin position="67"/>
        <end position="309"/>
    </location>
</feature>
<dbReference type="EMBL" id="BAABHF010000058">
    <property type="protein sequence ID" value="GAA4517456.1"/>
    <property type="molecule type" value="Genomic_DNA"/>
</dbReference>
<dbReference type="Gene3D" id="3.20.20.150">
    <property type="entry name" value="Divalent-metal-dependent TIM barrel enzymes"/>
    <property type="match status" value="1"/>
</dbReference>
<evidence type="ECO:0000256" key="1">
    <source>
        <dbReference type="ARBA" id="ARBA00023235"/>
    </source>
</evidence>
<dbReference type="Proteomes" id="UP001500503">
    <property type="component" value="Unassembled WGS sequence"/>
</dbReference>
<dbReference type="PANTHER" id="PTHR43489:SF6">
    <property type="entry name" value="HYDROXYPYRUVATE ISOMERASE-RELATED"/>
    <property type="match status" value="1"/>
</dbReference>
<evidence type="ECO:0000259" key="2">
    <source>
        <dbReference type="Pfam" id="PF01261"/>
    </source>
</evidence>
<dbReference type="PIRSF" id="PIRSF006241">
    <property type="entry name" value="HyI"/>
    <property type="match status" value="1"/>
</dbReference>
<keyword evidence="4" id="KW-1185">Reference proteome</keyword>
<evidence type="ECO:0000313" key="4">
    <source>
        <dbReference type="Proteomes" id="UP001500503"/>
    </source>
</evidence>
<reference evidence="4" key="1">
    <citation type="journal article" date="2019" name="Int. J. Syst. Evol. Microbiol.">
        <title>The Global Catalogue of Microorganisms (GCM) 10K type strain sequencing project: providing services to taxonomists for standard genome sequencing and annotation.</title>
        <authorList>
            <consortium name="The Broad Institute Genomics Platform"/>
            <consortium name="The Broad Institute Genome Sequencing Center for Infectious Disease"/>
            <person name="Wu L."/>
            <person name="Ma J."/>
        </authorList>
    </citation>
    <scope>NUCLEOTIDE SEQUENCE [LARGE SCALE GENOMIC DNA]</scope>
    <source>
        <strain evidence="4">JCM 17933</strain>
    </source>
</reference>